<sequence length="86" mass="8958">VIARYRAVVELVVAGVALVGVGVSWVHARHIVNVAPITDGQPSTTALVYNPQLLLLALLLALIAGVLAVLGAARLWRARRAATPSS</sequence>
<evidence type="ECO:0000256" key="1">
    <source>
        <dbReference type="SAM" id="Phobius"/>
    </source>
</evidence>
<evidence type="ECO:0000313" key="3">
    <source>
        <dbReference type="Proteomes" id="UP000236318"/>
    </source>
</evidence>
<dbReference type="AlphaFoldDB" id="A0A2K4Y5K8"/>
<feature type="transmembrane region" description="Helical" evidence="1">
    <location>
        <begin position="53"/>
        <end position="76"/>
    </location>
</feature>
<organism evidence="2 3">
    <name type="scientific">Mycobacterium ahvazicum</name>
    <dbReference type="NCBI Taxonomy" id="1964395"/>
    <lineage>
        <taxon>Bacteria</taxon>
        <taxon>Bacillati</taxon>
        <taxon>Actinomycetota</taxon>
        <taxon>Actinomycetes</taxon>
        <taxon>Mycobacteriales</taxon>
        <taxon>Mycobacteriaceae</taxon>
        <taxon>Mycobacterium</taxon>
        <taxon>Mycobacterium simiae complex</taxon>
    </lineage>
</organism>
<keyword evidence="1" id="KW-0472">Membrane</keyword>
<feature type="transmembrane region" description="Helical" evidence="1">
    <location>
        <begin position="7"/>
        <end position="26"/>
    </location>
</feature>
<accession>A0A2K4Y5K8</accession>
<reference evidence="2" key="1">
    <citation type="submission" date="2018-01" db="EMBL/GenBank/DDBJ databases">
        <authorList>
            <consortium name="Urmite Genomes"/>
        </authorList>
    </citation>
    <scope>NUCLEOTIDE SEQUENCE [LARGE SCALE GENOMIC DNA]</scope>
    <source>
        <strain evidence="2">AFP003</strain>
    </source>
</reference>
<evidence type="ECO:0000313" key="2">
    <source>
        <dbReference type="EMBL" id="SOX52074.1"/>
    </source>
</evidence>
<name>A0A2K4Y5K8_9MYCO</name>
<gene>
    <name evidence="2" type="ORF">MAAFP003_736</name>
</gene>
<dbReference type="Proteomes" id="UP000236318">
    <property type="component" value="Unassembled WGS sequence"/>
</dbReference>
<keyword evidence="1" id="KW-0812">Transmembrane</keyword>
<proteinExistence type="predicted"/>
<comment type="caution">
    <text evidence="2">The sequence shown here is derived from an EMBL/GenBank/DDBJ whole genome shotgun (WGS) entry which is preliminary data.</text>
</comment>
<protein>
    <submittedName>
        <fullName evidence="2">Uncharacterized protein</fullName>
    </submittedName>
</protein>
<keyword evidence="1" id="KW-1133">Transmembrane helix</keyword>
<feature type="non-terminal residue" evidence="2">
    <location>
        <position position="1"/>
    </location>
</feature>
<keyword evidence="3" id="KW-1185">Reference proteome</keyword>
<dbReference type="EMBL" id="FXEG02000002">
    <property type="protein sequence ID" value="SOX52074.1"/>
    <property type="molecule type" value="Genomic_DNA"/>
</dbReference>